<organism evidence="9 10">
    <name type="scientific">Desulfuromonas versatilis</name>
    <dbReference type="NCBI Taxonomy" id="2802975"/>
    <lineage>
        <taxon>Bacteria</taxon>
        <taxon>Pseudomonadati</taxon>
        <taxon>Thermodesulfobacteriota</taxon>
        <taxon>Desulfuromonadia</taxon>
        <taxon>Desulfuromonadales</taxon>
        <taxon>Desulfuromonadaceae</taxon>
        <taxon>Desulfuromonas</taxon>
    </lineage>
</organism>
<evidence type="ECO:0000256" key="4">
    <source>
        <dbReference type="ARBA" id="ARBA00022679"/>
    </source>
</evidence>
<comment type="pathway">
    <text evidence="1 7">Bacterial outer membrane biogenesis; LPS core biosynthesis.</text>
</comment>
<comment type="function">
    <text evidence="7">Involved in lipopolysaccharide (LPS) biosynthesis. Catalyzes the transfer of 3-deoxy-D-manno-octulosonate (Kdo) residue(s) from CMP-Kdo to lipid IV(A), the tetraacyldisaccharide-1,4'-bisphosphate precursor of lipid A.</text>
</comment>
<evidence type="ECO:0000256" key="7">
    <source>
        <dbReference type="RuleBase" id="RU365103"/>
    </source>
</evidence>
<dbReference type="InterPro" id="IPR039901">
    <property type="entry name" value="Kdotransferase"/>
</dbReference>
<dbReference type="PANTHER" id="PTHR42755">
    <property type="entry name" value="3-DEOXY-MANNO-OCTULOSONATE CYTIDYLYLTRANSFERASE"/>
    <property type="match status" value="1"/>
</dbReference>
<evidence type="ECO:0000256" key="2">
    <source>
        <dbReference type="ARBA" id="ARBA00012621"/>
    </source>
</evidence>
<proteinExistence type="inferred from homology"/>
<evidence type="ECO:0000259" key="8">
    <source>
        <dbReference type="Pfam" id="PF04413"/>
    </source>
</evidence>
<protein>
    <recommendedName>
        <fullName evidence="3 7">3-deoxy-D-manno-octulosonic acid transferase</fullName>
        <shortName evidence="7">Kdo transferase</shortName>
        <ecNumber evidence="2 7">2.4.99.12</ecNumber>
    </recommendedName>
    <alternativeName>
        <fullName evidence="5 7">Lipid IV(A) 3-deoxy-D-manno-octulosonic acid transferase</fullName>
    </alternativeName>
</protein>
<keyword evidence="7" id="KW-1003">Cell membrane</keyword>
<evidence type="ECO:0000256" key="3">
    <source>
        <dbReference type="ARBA" id="ARBA00019077"/>
    </source>
</evidence>
<dbReference type="Proteomes" id="UP001319827">
    <property type="component" value="Chromosome"/>
</dbReference>
<dbReference type="EC" id="2.4.99.12" evidence="2 7"/>
<dbReference type="Pfam" id="PF04413">
    <property type="entry name" value="Glycos_transf_N"/>
    <property type="match status" value="1"/>
</dbReference>
<sequence length="430" mass="47464">MYLLYDLILSLSALVLVPYYLLRGVRHGKVRRGIRERLGFYGPERLAGIRGKRVIWVHAVSVGETRAAIPLLKGLRQAYPEAALVLSNVTETGHAIAEGIREIDLCLFFPFDLSWVVRRVFRQVRPAFIVIVETEIWPNFVRVARQQRIPVVLVNGRISDRSFPRYRLARGVVRPILEMFTAFCMQTALDAERIARMGAPEDKIRVTRNLKFDMKGSAPDAAEVQRLKEEFKLAAGTLVWVAGSTHSGEEEIIAEVYRRLLDEGLNLLLILVPRHPERCRAVAEMLAGKGLTSHARSGSQALGRELVPGEVLMGDTLGEMLKFYAVADLVFVGGSLIDVGGHNVLEASLLKKPVVFGPYMHNFKEISRLLLESGGGMAVAGGGELADAVRRLLVNAEARERMGERGNALLSENAGATAETLKVIDSLLGP</sequence>
<comment type="similarity">
    <text evidence="7">Belongs to the glycosyltransferase group 1 family.</text>
</comment>
<evidence type="ECO:0000256" key="5">
    <source>
        <dbReference type="ARBA" id="ARBA00031445"/>
    </source>
</evidence>
<dbReference type="InterPro" id="IPR038107">
    <property type="entry name" value="Glycos_transf_N_sf"/>
</dbReference>
<evidence type="ECO:0000256" key="1">
    <source>
        <dbReference type="ARBA" id="ARBA00004713"/>
    </source>
</evidence>
<reference evidence="9 10" key="2">
    <citation type="journal article" date="2021" name="Int. J. Syst. Evol. Microbiol.">
        <title>Isolation and Polyphasic Characterization of Desulfuromonas versatilis sp. Nov., an Electrogenic Bacteria Capable of Versatile Metabolism Isolated from a Graphene Oxide-Reducing Enrichment Culture.</title>
        <authorList>
            <person name="Xie L."/>
            <person name="Yoshida N."/>
            <person name="Ishii S."/>
            <person name="Meng L."/>
        </authorList>
    </citation>
    <scope>NUCLEOTIDE SEQUENCE [LARGE SCALE GENOMIC DNA]</scope>
    <source>
        <strain evidence="9 10">NIT-T3</strain>
    </source>
</reference>
<reference evidence="9 10" key="1">
    <citation type="journal article" date="2016" name="C (Basel)">
        <title>Selective Growth of and Electricity Production by Marine Exoelectrogenic Bacteria in Self-Aggregated Hydrogel of Microbially Reduced Graphene Oxide.</title>
        <authorList>
            <person name="Yoshida N."/>
            <person name="Goto Y."/>
            <person name="Miyata Y."/>
        </authorList>
    </citation>
    <scope>NUCLEOTIDE SEQUENCE [LARGE SCALE GENOMIC DNA]</scope>
    <source>
        <strain evidence="9 10">NIT-T3</strain>
    </source>
</reference>
<accession>A0ABM8HXF1</accession>
<dbReference type="Gene3D" id="3.40.50.2000">
    <property type="entry name" value="Glycogen Phosphorylase B"/>
    <property type="match status" value="1"/>
</dbReference>
<dbReference type="GO" id="GO:0016740">
    <property type="term" value="F:transferase activity"/>
    <property type="evidence" value="ECO:0007669"/>
    <property type="project" value="UniProtKB-KW"/>
</dbReference>
<dbReference type="RefSeq" id="WP_221248622.1">
    <property type="nucleotide sequence ID" value="NZ_AP024355.1"/>
</dbReference>
<feature type="domain" description="3-deoxy-D-manno-octulosonic-acid transferase N-terminal" evidence="8">
    <location>
        <begin position="33"/>
        <end position="214"/>
    </location>
</feature>
<keyword evidence="7" id="KW-0472">Membrane</keyword>
<keyword evidence="10" id="KW-1185">Reference proteome</keyword>
<evidence type="ECO:0000313" key="10">
    <source>
        <dbReference type="Proteomes" id="UP001319827"/>
    </source>
</evidence>
<dbReference type="PANTHER" id="PTHR42755:SF1">
    <property type="entry name" value="3-DEOXY-D-MANNO-OCTULOSONIC ACID TRANSFERASE, MITOCHONDRIAL-RELATED"/>
    <property type="match status" value="1"/>
</dbReference>
<evidence type="ECO:0000313" key="9">
    <source>
        <dbReference type="EMBL" id="BCR05201.1"/>
    </source>
</evidence>
<dbReference type="Gene3D" id="3.40.50.11720">
    <property type="entry name" value="3-Deoxy-D-manno-octulosonic-acid transferase, N-terminal domain"/>
    <property type="match status" value="1"/>
</dbReference>
<name>A0ABM8HXF1_9BACT</name>
<evidence type="ECO:0000256" key="6">
    <source>
        <dbReference type="ARBA" id="ARBA00049183"/>
    </source>
</evidence>
<dbReference type="SUPFAM" id="SSF53756">
    <property type="entry name" value="UDP-Glycosyltransferase/glycogen phosphorylase"/>
    <property type="match status" value="1"/>
</dbReference>
<dbReference type="InterPro" id="IPR007507">
    <property type="entry name" value="Glycos_transf_N"/>
</dbReference>
<keyword evidence="7" id="KW-0448">Lipopolysaccharide biosynthesis</keyword>
<dbReference type="EMBL" id="AP024355">
    <property type="protein sequence ID" value="BCR05201.1"/>
    <property type="molecule type" value="Genomic_DNA"/>
</dbReference>
<gene>
    <name evidence="9" type="primary">kdtA</name>
    <name evidence="9" type="ORF">DESUT3_22700</name>
</gene>
<comment type="catalytic activity">
    <reaction evidence="6 7">
        <text>lipid IVA (E. coli) + CMP-3-deoxy-beta-D-manno-octulosonate = alpha-Kdo-(2-&gt;6)-lipid IVA (E. coli) + CMP + H(+)</text>
        <dbReference type="Rhea" id="RHEA:28066"/>
        <dbReference type="ChEBI" id="CHEBI:15378"/>
        <dbReference type="ChEBI" id="CHEBI:58603"/>
        <dbReference type="ChEBI" id="CHEBI:60364"/>
        <dbReference type="ChEBI" id="CHEBI:60377"/>
        <dbReference type="ChEBI" id="CHEBI:85987"/>
        <dbReference type="EC" id="2.4.99.12"/>
    </reaction>
</comment>
<comment type="subcellular location">
    <subcellularLocation>
        <location evidence="7">Cell membrane</location>
    </subcellularLocation>
</comment>
<keyword evidence="4 7" id="KW-0808">Transferase</keyword>